<organism evidence="2">
    <name type="scientific">bioreactor metagenome</name>
    <dbReference type="NCBI Taxonomy" id="1076179"/>
    <lineage>
        <taxon>unclassified sequences</taxon>
        <taxon>metagenomes</taxon>
        <taxon>ecological metagenomes</taxon>
    </lineage>
</organism>
<comment type="caution">
    <text evidence="2">The sequence shown here is derived from an EMBL/GenBank/DDBJ whole genome shotgun (WGS) entry which is preliminary data.</text>
</comment>
<evidence type="ECO:0000256" key="1">
    <source>
        <dbReference type="SAM" id="MobiDB-lite"/>
    </source>
</evidence>
<feature type="region of interest" description="Disordered" evidence="1">
    <location>
        <begin position="69"/>
        <end position="114"/>
    </location>
</feature>
<feature type="compositionally biased region" description="Basic and acidic residues" evidence="1">
    <location>
        <begin position="69"/>
        <end position="92"/>
    </location>
</feature>
<dbReference type="AlphaFoldDB" id="A0A645D7S4"/>
<gene>
    <name evidence="2" type="ORF">SDC9_132070</name>
</gene>
<evidence type="ECO:0000313" key="2">
    <source>
        <dbReference type="EMBL" id="MPM84993.1"/>
    </source>
</evidence>
<proteinExistence type="predicted"/>
<dbReference type="EMBL" id="VSSQ01033409">
    <property type="protein sequence ID" value="MPM84993.1"/>
    <property type="molecule type" value="Genomic_DNA"/>
</dbReference>
<protein>
    <submittedName>
        <fullName evidence="2">Uncharacterized protein</fullName>
    </submittedName>
</protein>
<name>A0A645D7S4_9ZZZZ</name>
<accession>A0A645D7S4</accession>
<reference evidence="2" key="1">
    <citation type="submission" date="2019-08" db="EMBL/GenBank/DDBJ databases">
        <authorList>
            <person name="Kucharzyk K."/>
            <person name="Murdoch R.W."/>
            <person name="Higgins S."/>
            <person name="Loffler F."/>
        </authorList>
    </citation>
    <scope>NUCLEOTIDE SEQUENCE</scope>
</reference>
<sequence>MAGGLQAVEHAADGGLAVAHRPGDADAVAAFAEQALEQLGLAFGVHAQRRTVAGPDAGVLGGGFLRPRVEDDAVEDRPPEEARNLDDARVGEELPEVAAQRRRRRGVGGAEVNQDEGGAARAAVAVRRFRLESGHQFSFLWESAEESRRAVMSTMGMTRS</sequence>